<dbReference type="Proteomes" id="UP001231189">
    <property type="component" value="Unassembled WGS sequence"/>
</dbReference>
<evidence type="ECO:0000259" key="8">
    <source>
        <dbReference type="Pfam" id="PF18052"/>
    </source>
</evidence>
<feature type="domain" description="Disease resistance N-terminal" evidence="8">
    <location>
        <begin position="12"/>
        <end position="92"/>
    </location>
</feature>
<dbReference type="Gene3D" id="3.80.10.10">
    <property type="entry name" value="Ribonuclease Inhibitor"/>
    <property type="match status" value="1"/>
</dbReference>
<evidence type="ECO:0000259" key="10">
    <source>
        <dbReference type="Pfam" id="PF23598"/>
    </source>
</evidence>
<keyword evidence="6" id="KW-0175">Coiled coil</keyword>
<dbReference type="Pfam" id="PF23559">
    <property type="entry name" value="WHD_DRP"/>
    <property type="match status" value="1"/>
</dbReference>
<evidence type="ECO:0008006" key="13">
    <source>
        <dbReference type="Google" id="ProtNLM"/>
    </source>
</evidence>
<dbReference type="PRINTS" id="PR00364">
    <property type="entry name" value="DISEASERSIST"/>
</dbReference>
<dbReference type="InterPro" id="IPR002182">
    <property type="entry name" value="NB-ARC"/>
</dbReference>
<dbReference type="Pfam" id="PF00931">
    <property type="entry name" value="NB-ARC"/>
    <property type="match status" value="1"/>
</dbReference>
<keyword evidence="12" id="KW-1185">Reference proteome</keyword>
<dbReference type="InterPro" id="IPR038005">
    <property type="entry name" value="RX-like_CC"/>
</dbReference>
<dbReference type="PANTHER" id="PTHR23155:SF1135">
    <property type="entry name" value="OS08G0246300 PROTEIN"/>
    <property type="match status" value="1"/>
</dbReference>
<proteinExistence type="inferred from homology"/>
<dbReference type="InterPro" id="IPR058922">
    <property type="entry name" value="WHD_DRP"/>
</dbReference>
<organism evidence="11 12">
    <name type="scientific">Lolium multiflorum</name>
    <name type="common">Italian ryegrass</name>
    <name type="synonym">Lolium perenne subsp. multiflorum</name>
    <dbReference type="NCBI Taxonomy" id="4521"/>
    <lineage>
        <taxon>Eukaryota</taxon>
        <taxon>Viridiplantae</taxon>
        <taxon>Streptophyta</taxon>
        <taxon>Embryophyta</taxon>
        <taxon>Tracheophyta</taxon>
        <taxon>Spermatophyta</taxon>
        <taxon>Magnoliopsida</taxon>
        <taxon>Liliopsida</taxon>
        <taxon>Poales</taxon>
        <taxon>Poaceae</taxon>
        <taxon>BOP clade</taxon>
        <taxon>Pooideae</taxon>
        <taxon>Poodae</taxon>
        <taxon>Poeae</taxon>
        <taxon>Poeae Chloroplast Group 2 (Poeae type)</taxon>
        <taxon>Loliodinae</taxon>
        <taxon>Loliinae</taxon>
        <taxon>Lolium</taxon>
    </lineage>
</organism>
<feature type="domain" description="NB-ARC" evidence="7">
    <location>
        <begin position="382"/>
        <end position="534"/>
    </location>
</feature>
<evidence type="ECO:0000256" key="1">
    <source>
        <dbReference type="ARBA" id="ARBA00008894"/>
    </source>
</evidence>
<dbReference type="CDD" id="cd14798">
    <property type="entry name" value="RX-CC_like"/>
    <property type="match status" value="1"/>
</dbReference>
<dbReference type="InterPro" id="IPR027417">
    <property type="entry name" value="P-loop_NTPase"/>
</dbReference>
<dbReference type="InterPro" id="IPR032675">
    <property type="entry name" value="LRR_dom_sf"/>
</dbReference>
<evidence type="ECO:0000313" key="11">
    <source>
        <dbReference type="EMBL" id="KAK1613185.1"/>
    </source>
</evidence>
<evidence type="ECO:0000313" key="12">
    <source>
        <dbReference type="Proteomes" id="UP001231189"/>
    </source>
</evidence>
<dbReference type="Gene3D" id="3.40.50.300">
    <property type="entry name" value="P-loop containing nucleotide triphosphate hydrolases"/>
    <property type="match status" value="1"/>
</dbReference>
<dbReference type="Gene3D" id="1.20.5.4130">
    <property type="match status" value="1"/>
</dbReference>
<dbReference type="GO" id="GO:0043531">
    <property type="term" value="F:ADP binding"/>
    <property type="evidence" value="ECO:0007669"/>
    <property type="project" value="InterPro"/>
</dbReference>
<dbReference type="EMBL" id="JAUUTY010000007">
    <property type="protein sequence ID" value="KAK1613185.1"/>
    <property type="molecule type" value="Genomic_DNA"/>
</dbReference>
<feature type="domain" description="Disease resistance protein winged helix" evidence="9">
    <location>
        <begin position="625"/>
        <end position="677"/>
    </location>
</feature>
<evidence type="ECO:0000259" key="7">
    <source>
        <dbReference type="Pfam" id="PF00931"/>
    </source>
</evidence>
<name>A0AAD8R1N3_LOLMU</name>
<dbReference type="AlphaFoldDB" id="A0AAD8R1N3"/>
<keyword evidence="3" id="KW-0677">Repeat</keyword>
<dbReference type="GO" id="GO:0098542">
    <property type="term" value="P:defense response to other organism"/>
    <property type="evidence" value="ECO:0007669"/>
    <property type="project" value="TreeGrafter"/>
</dbReference>
<comment type="caution">
    <text evidence="11">The sequence shown here is derived from an EMBL/GenBank/DDBJ whole genome shotgun (WGS) entry which is preliminary data.</text>
</comment>
<evidence type="ECO:0000256" key="2">
    <source>
        <dbReference type="ARBA" id="ARBA00022614"/>
    </source>
</evidence>
<evidence type="ECO:0000256" key="4">
    <source>
        <dbReference type="ARBA" id="ARBA00022741"/>
    </source>
</evidence>
<dbReference type="InterPro" id="IPR055414">
    <property type="entry name" value="LRR_R13L4/SHOC2-like"/>
</dbReference>
<evidence type="ECO:0000256" key="5">
    <source>
        <dbReference type="ARBA" id="ARBA00022821"/>
    </source>
</evidence>
<sequence>MADLVVGLAKTVVEGALTKAQSAIEEESQLRESAQRDLVFITGEFEMMHSFLNVATKERVENKVVMTWVRQVRELAYDVEDCIEFVIHLDNKTSCSWWWRKMPSCIGTPPSVLALDEAVNDIEQLKARVADVSTRNARYSLISDSGSKPVTQHQAATTGASALGSTAFNMLAEARDAARRWQGLGDLTQLITNKDNTNQALQVISIWGTGSDLGITSIIRKAYNDPEISKNFACRSWVQLMHPFDPHEFVRRFMAQVYTNDCKEQGARVGAHVLAKMKNGSWIIVSTQQLEIASLCVGHSYQPLELKQFSPDHSVCALFKEGSQDYGNKEAKRMACEVSPHLSLEDIHSNNKQEILEWMTNYPLVGREPQMNELGRYTARARMNDSPVISVWGIAGVGKSSVVRSLYYDRMLKSKQFNKYSWVDVSHPFNLRDFSRSLISDHHSEKDPIKECRELLSQHQCLVVIDDLQSKEEWDLIQAALVSRPSASIIIVITTEASIATYCTNNDDQVFNVKGLEADAAKELFMKEVQRKNSSSALIGHDATELEELIFKCGGLPKVIVSIASLLATQTVTLMETVRSLNDKFMHHLETNPEYDSLRGLFDWMYNYFRTCPDSLKPCIFYLSIFPRRHNIRRRRLERRWIAEGYSRDSEKESAVDKAENFFSRLLDLSIIQRNPKFVTTAFSDTRMVACQVNGFIREYIVSRGTEENLVFELGPNCVLSTQRTGRHLIILKDWDRDIIVFESIDFSRLRSLTVLGNWEPFFISKSMRLLRVLDLEDALGVKDEDLKTMVKRVLRLKFLSLRGCSEISRLPNSLGDLRQLQTLDVRHTSIVALPKSIGKLQKLQYVRAGTKFSASTPPALYRRLLEFCTGRGLVGVKVPRGIGKLTALHTLGVVNVRASGGRAIVEELKKLTQLRKLGVSGINKRNSKNFFSAISCLLHLESLLVQLDEGSQSCLDDITLPWENLQSLTLYGLKDKLPLRSPPPTKHLSKLNKLDLEIDTLQQDAMDFLAKLPELCIVHLRVKQPEDGKLHFYSELEGLELDTFKKVKILEVTCRSRLNVTFGSKAMKNLELLKIDCSIASYQLTSLDHLCELNEVLIKGTDDQEIKKALEDQLANHPKKPVVKLAGVPQSS</sequence>
<protein>
    <recommendedName>
        <fullName evidence="13">Disease resistance protein RPM1</fullName>
    </recommendedName>
</protein>
<keyword evidence="2" id="KW-0433">Leucine-rich repeat</keyword>
<gene>
    <name evidence="11" type="ORF">QYE76_036858</name>
</gene>
<evidence type="ECO:0000256" key="3">
    <source>
        <dbReference type="ARBA" id="ARBA00022737"/>
    </source>
</evidence>
<evidence type="ECO:0000256" key="6">
    <source>
        <dbReference type="ARBA" id="ARBA00023054"/>
    </source>
</evidence>
<keyword evidence="4" id="KW-0547">Nucleotide-binding</keyword>
<keyword evidence="5" id="KW-0611">Plant defense</keyword>
<dbReference type="InterPro" id="IPR041118">
    <property type="entry name" value="Rx_N"/>
</dbReference>
<evidence type="ECO:0000259" key="9">
    <source>
        <dbReference type="Pfam" id="PF23559"/>
    </source>
</evidence>
<accession>A0AAD8R1N3</accession>
<dbReference type="Pfam" id="PF18052">
    <property type="entry name" value="Rx_N"/>
    <property type="match status" value="1"/>
</dbReference>
<dbReference type="Pfam" id="PF23598">
    <property type="entry name" value="LRR_14"/>
    <property type="match status" value="1"/>
</dbReference>
<reference evidence="11" key="1">
    <citation type="submission" date="2023-07" db="EMBL/GenBank/DDBJ databases">
        <title>A chromosome-level genome assembly of Lolium multiflorum.</title>
        <authorList>
            <person name="Chen Y."/>
            <person name="Copetti D."/>
            <person name="Kolliker R."/>
            <person name="Studer B."/>
        </authorList>
    </citation>
    <scope>NUCLEOTIDE SEQUENCE</scope>
    <source>
        <strain evidence="11">02402/16</strain>
        <tissue evidence="11">Leaf</tissue>
    </source>
</reference>
<dbReference type="SUPFAM" id="SSF52540">
    <property type="entry name" value="P-loop containing nucleoside triphosphate hydrolases"/>
    <property type="match status" value="2"/>
</dbReference>
<dbReference type="PANTHER" id="PTHR23155">
    <property type="entry name" value="DISEASE RESISTANCE PROTEIN RP"/>
    <property type="match status" value="1"/>
</dbReference>
<dbReference type="InterPro" id="IPR044974">
    <property type="entry name" value="Disease_R_plants"/>
</dbReference>
<comment type="similarity">
    <text evidence="1">Belongs to the disease resistance NB-LRR family.</text>
</comment>
<feature type="domain" description="Disease resistance R13L4/SHOC-2-like LRR" evidence="10">
    <location>
        <begin position="750"/>
        <end position="1123"/>
    </location>
</feature>
<dbReference type="SUPFAM" id="SSF52047">
    <property type="entry name" value="RNI-like"/>
    <property type="match status" value="1"/>
</dbReference>